<reference evidence="3" key="1">
    <citation type="submission" date="2021-02" db="EMBL/GenBank/DDBJ databases">
        <authorList>
            <person name="Nowell W R."/>
        </authorList>
    </citation>
    <scope>NUCLEOTIDE SEQUENCE</scope>
</reference>
<accession>A0A817AI83</accession>
<evidence type="ECO:0000256" key="1">
    <source>
        <dbReference type="SAM" id="MobiDB-lite"/>
    </source>
</evidence>
<evidence type="ECO:0008006" key="5">
    <source>
        <dbReference type="Google" id="ProtNLM"/>
    </source>
</evidence>
<feature type="compositionally biased region" description="Polar residues" evidence="1">
    <location>
        <begin position="91"/>
        <end position="120"/>
    </location>
</feature>
<dbReference type="EMBL" id="CAJNRG010018877">
    <property type="protein sequence ID" value="CAF2264365.1"/>
    <property type="molecule type" value="Genomic_DNA"/>
</dbReference>
<dbReference type="EMBL" id="CAJNRF010002010">
    <property type="protein sequence ID" value="CAF2032514.1"/>
    <property type="molecule type" value="Genomic_DNA"/>
</dbReference>
<name>A0A817AI83_9BILA</name>
<organism evidence="3 4">
    <name type="scientific">Rotaria magnacalcarata</name>
    <dbReference type="NCBI Taxonomy" id="392030"/>
    <lineage>
        <taxon>Eukaryota</taxon>
        <taxon>Metazoa</taxon>
        <taxon>Spiralia</taxon>
        <taxon>Gnathifera</taxon>
        <taxon>Rotifera</taxon>
        <taxon>Eurotatoria</taxon>
        <taxon>Bdelloidea</taxon>
        <taxon>Philodinida</taxon>
        <taxon>Philodinidae</taxon>
        <taxon>Rotaria</taxon>
    </lineage>
</organism>
<dbReference type="Proteomes" id="UP000663856">
    <property type="component" value="Unassembled WGS sequence"/>
</dbReference>
<gene>
    <name evidence="2" type="ORF">WKI299_LOCUS6765</name>
    <name evidence="3" type="ORF">XDN619_LOCUS36458</name>
</gene>
<evidence type="ECO:0000313" key="2">
    <source>
        <dbReference type="EMBL" id="CAF2032514.1"/>
    </source>
</evidence>
<proteinExistence type="predicted"/>
<evidence type="ECO:0000313" key="3">
    <source>
        <dbReference type="EMBL" id="CAF2264365.1"/>
    </source>
</evidence>
<sequence length="395" mass="44693">MNNNTYARSYTSIRPCMTETYCLVLFKEDNSYIVAKKSQLPAPDKSGLVKMRFQKQMMVGMIIRDGSREECDRSGRGLELAIRTDAESETEFTLSTQNKVEPHNGDSNSSSTAKLVKPTTTNSSALSSISELVDRNDKTFDAQKSNIEKEIILDVQDMSSISNVPMVSSDSDDFDIIDAIKKSSEVNPAAKRLIPTSNILSDDNPTTAKSTTNEIFTILKRIENTCQANKIQLEQLVVEQKRVSNIMRLMFDNQKRIQKSFAKVQIHVPLIDLPCEGDEANDNSISDPFRKSLEWRVGTSGPVDVLLLPSDPTNKTRYATKVLNIVFPREDLENIEPHPITADERYLFVKEAVRSKFKLDAAQMSLQWPIFHEAIMQKRRNNRRDNRESAKQSST</sequence>
<evidence type="ECO:0000313" key="4">
    <source>
        <dbReference type="Proteomes" id="UP000663887"/>
    </source>
</evidence>
<dbReference type="Proteomes" id="UP000663887">
    <property type="component" value="Unassembled WGS sequence"/>
</dbReference>
<comment type="caution">
    <text evidence="3">The sequence shown here is derived from an EMBL/GenBank/DDBJ whole genome shotgun (WGS) entry which is preliminary data.</text>
</comment>
<dbReference type="AlphaFoldDB" id="A0A817AI83"/>
<feature type="region of interest" description="Disordered" evidence="1">
    <location>
        <begin position="90"/>
        <end position="120"/>
    </location>
</feature>
<protein>
    <recommendedName>
        <fullName evidence="5">BEN domain-containing protein</fullName>
    </recommendedName>
</protein>